<gene>
    <name evidence="6" type="primary">kif19</name>
    <name evidence="6" type="ORF">SNEC2469_LOCUS34807</name>
</gene>
<reference evidence="6" key="1">
    <citation type="submission" date="2021-02" db="EMBL/GenBank/DDBJ databases">
        <authorList>
            <person name="Dougan E. K."/>
            <person name="Rhodes N."/>
            <person name="Thang M."/>
            <person name="Chan C."/>
        </authorList>
    </citation>
    <scope>NUCLEOTIDE SEQUENCE</scope>
</reference>
<sequence length="475" mass="51276">MSIGTRMTNSSESKWRTEVEASFVKAWPVFITACLFNIVFTLRHMLMDPVLRSFIKCDEAGGEIFSGSSFCGDKKYVVQSAVRQSAMLSATEGIMSMFVVPVIGAVSDRHGRLPALRTSILATFLFLLLNLVSQDVIALRFLAFACSSASAAFFPTFHAILGDCGGNRSVSFTVKIIFANAGQLIGWIVGVAILRQEFVDYTFMWVALLTIFSFGSVVACRIEESRPVGLNPASSSPNVFAALYFAIQNPFLLRWCIAKFLALFGLSVMSLLKSFVLSAYDWRQGTLEGAMGVFFMISATSTLAGPWFVDRYSVETVVERCTLMGAISLSMLLFAPLGSLFCAFAAFLQAAGACTIAASSALLAERFTEDQGKAQSVVVAIAGGASNLGSLLYSSLYDAKAEGVSQAQPFAVAMVMGWAAYCTLLSALESPSPSPMPGRQVAIQVEETRLFQPDDPKSVVMGRRHSFDLEEGGLL</sequence>
<evidence type="ECO:0000313" key="6">
    <source>
        <dbReference type="EMBL" id="CAE7942827.1"/>
    </source>
</evidence>
<keyword evidence="4 5" id="KW-0472">Membrane</keyword>
<keyword evidence="2 5" id="KW-0812">Transmembrane</keyword>
<name>A0A813CK42_9DINO</name>
<evidence type="ECO:0000313" key="7">
    <source>
        <dbReference type="Proteomes" id="UP000601435"/>
    </source>
</evidence>
<feature type="transmembrane region" description="Helical" evidence="5">
    <location>
        <begin position="113"/>
        <end position="132"/>
    </location>
</feature>
<dbReference type="AlphaFoldDB" id="A0A813CK42"/>
<dbReference type="OrthoDB" id="10586467at2759"/>
<dbReference type="PANTHER" id="PTHR23507:SF1">
    <property type="entry name" value="FI18259P1-RELATED"/>
    <property type="match status" value="1"/>
</dbReference>
<evidence type="ECO:0000256" key="2">
    <source>
        <dbReference type="ARBA" id="ARBA00022692"/>
    </source>
</evidence>
<dbReference type="InterPro" id="IPR011701">
    <property type="entry name" value="MFS"/>
</dbReference>
<dbReference type="Proteomes" id="UP000601435">
    <property type="component" value="Unassembled WGS sequence"/>
</dbReference>
<dbReference type="SUPFAM" id="SSF103473">
    <property type="entry name" value="MFS general substrate transporter"/>
    <property type="match status" value="1"/>
</dbReference>
<dbReference type="GO" id="GO:0016020">
    <property type="term" value="C:membrane"/>
    <property type="evidence" value="ECO:0007669"/>
    <property type="project" value="UniProtKB-SubCell"/>
</dbReference>
<comment type="subcellular location">
    <subcellularLocation>
        <location evidence="1">Membrane</location>
        <topology evidence="1">Multi-pass membrane protein</topology>
    </subcellularLocation>
</comment>
<keyword evidence="7" id="KW-1185">Reference proteome</keyword>
<feature type="transmembrane region" description="Helical" evidence="5">
    <location>
        <begin position="138"/>
        <end position="160"/>
    </location>
</feature>
<accession>A0A813CK42</accession>
<feature type="transmembrane region" description="Helical" evidence="5">
    <location>
        <begin position="86"/>
        <end position="106"/>
    </location>
</feature>
<feature type="transmembrane region" description="Helical" evidence="5">
    <location>
        <begin position="409"/>
        <end position="428"/>
    </location>
</feature>
<dbReference type="Gene3D" id="1.20.1250.20">
    <property type="entry name" value="MFS general substrate transporter like domains"/>
    <property type="match status" value="2"/>
</dbReference>
<feature type="transmembrane region" description="Helical" evidence="5">
    <location>
        <begin position="21"/>
        <end position="42"/>
    </location>
</feature>
<feature type="transmembrane region" description="Helical" evidence="5">
    <location>
        <begin position="172"/>
        <end position="195"/>
    </location>
</feature>
<feature type="transmembrane region" description="Helical" evidence="5">
    <location>
        <begin position="292"/>
        <end position="309"/>
    </location>
</feature>
<feature type="transmembrane region" description="Helical" evidence="5">
    <location>
        <begin position="376"/>
        <end position="397"/>
    </location>
</feature>
<evidence type="ECO:0000256" key="3">
    <source>
        <dbReference type="ARBA" id="ARBA00022989"/>
    </source>
</evidence>
<dbReference type="InterPro" id="IPR036259">
    <property type="entry name" value="MFS_trans_sf"/>
</dbReference>
<proteinExistence type="predicted"/>
<dbReference type="GO" id="GO:0022857">
    <property type="term" value="F:transmembrane transporter activity"/>
    <property type="evidence" value="ECO:0007669"/>
    <property type="project" value="InterPro"/>
</dbReference>
<comment type="caution">
    <text evidence="6">The sequence shown here is derived from an EMBL/GenBank/DDBJ whole genome shotgun (WGS) entry which is preliminary data.</text>
</comment>
<evidence type="ECO:0000256" key="4">
    <source>
        <dbReference type="ARBA" id="ARBA00023136"/>
    </source>
</evidence>
<keyword evidence="3 5" id="KW-1133">Transmembrane helix</keyword>
<feature type="transmembrane region" description="Helical" evidence="5">
    <location>
        <begin position="201"/>
        <end position="220"/>
    </location>
</feature>
<dbReference type="EMBL" id="CAJNJA010097774">
    <property type="protein sequence ID" value="CAE7942827.1"/>
    <property type="molecule type" value="Genomic_DNA"/>
</dbReference>
<protein>
    <submittedName>
        <fullName evidence="6">Kif19 protein</fullName>
    </submittedName>
</protein>
<evidence type="ECO:0000256" key="1">
    <source>
        <dbReference type="ARBA" id="ARBA00004141"/>
    </source>
</evidence>
<feature type="transmembrane region" description="Helical" evidence="5">
    <location>
        <begin position="260"/>
        <end position="280"/>
    </location>
</feature>
<dbReference type="PANTHER" id="PTHR23507">
    <property type="entry name" value="ZGC:174356"/>
    <property type="match status" value="1"/>
</dbReference>
<organism evidence="6 7">
    <name type="scientific">Symbiodinium necroappetens</name>
    <dbReference type="NCBI Taxonomy" id="1628268"/>
    <lineage>
        <taxon>Eukaryota</taxon>
        <taxon>Sar</taxon>
        <taxon>Alveolata</taxon>
        <taxon>Dinophyceae</taxon>
        <taxon>Suessiales</taxon>
        <taxon>Symbiodiniaceae</taxon>
        <taxon>Symbiodinium</taxon>
    </lineage>
</organism>
<dbReference type="Pfam" id="PF07690">
    <property type="entry name" value="MFS_1"/>
    <property type="match status" value="1"/>
</dbReference>
<evidence type="ECO:0000256" key="5">
    <source>
        <dbReference type="SAM" id="Phobius"/>
    </source>
</evidence>